<keyword evidence="2" id="KW-0489">Methyltransferase</keyword>
<dbReference type="AlphaFoldDB" id="A0A5N6PBH0"/>
<name>A0A5N6PBH0_9ASTR</name>
<evidence type="ECO:0000256" key="4">
    <source>
        <dbReference type="ARBA" id="ARBA00022723"/>
    </source>
</evidence>
<evidence type="ECO:0008006" key="8">
    <source>
        <dbReference type="Google" id="ProtNLM"/>
    </source>
</evidence>
<evidence type="ECO:0000313" key="7">
    <source>
        <dbReference type="Proteomes" id="UP000326396"/>
    </source>
</evidence>
<evidence type="ECO:0000256" key="3">
    <source>
        <dbReference type="ARBA" id="ARBA00022679"/>
    </source>
</evidence>
<comment type="similarity">
    <text evidence="1">Belongs to the methyltransferase superfamily. Type-7 methyltransferase family.</text>
</comment>
<organism evidence="6 7">
    <name type="scientific">Mikania micrantha</name>
    <name type="common">bitter vine</name>
    <dbReference type="NCBI Taxonomy" id="192012"/>
    <lineage>
        <taxon>Eukaryota</taxon>
        <taxon>Viridiplantae</taxon>
        <taxon>Streptophyta</taxon>
        <taxon>Embryophyta</taxon>
        <taxon>Tracheophyta</taxon>
        <taxon>Spermatophyta</taxon>
        <taxon>Magnoliopsida</taxon>
        <taxon>eudicotyledons</taxon>
        <taxon>Gunneridae</taxon>
        <taxon>Pentapetalae</taxon>
        <taxon>asterids</taxon>
        <taxon>campanulids</taxon>
        <taxon>Asterales</taxon>
        <taxon>Asteraceae</taxon>
        <taxon>Asteroideae</taxon>
        <taxon>Heliantheae alliance</taxon>
        <taxon>Eupatorieae</taxon>
        <taxon>Mikania</taxon>
    </lineage>
</organism>
<dbReference type="Gene3D" id="3.40.50.150">
    <property type="entry name" value="Vaccinia Virus protein VP39"/>
    <property type="match status" value="1"/>
</dbReference>
<evidence type="ECO:0000256" key="5">
    <source>
        <dbReference type="ARBA" id="ARBA00022842"/>
    </source>
</evidence>
<dbReference type="Proteomes" id="UP000326396">
    <property type="component" value="Linkage Group LG13"/>
</dbReference>
<protein>
    <recommendedName>
        <fullName evidence="8">Jasmonate O-methyltransferase</fullName>
    </recommendedName>
</protein>
<keyword evidence="5" id="KW-0460">Magnesium</keyword>
<sequence>MHVLHMNKGEDECSYAKNSLLQKKIISVGSSVVEAAIFNVLLEVQPKSMGVADLGCSSGPNSLTAVSQIARMVNATSQQIGLPVPELRVSLNDLPGNDFNNVFKSLPELYRKMKEEYGIEDCFVWGLPGSFYGSLFPACSLHFVHSSTSIHWLSQVPLGLVSSGGTHLNKERLYISKSSSMSVVKAYQQQFHEDFSLFLKSRAKEMVSRGRMVLSFLGRLSANPCADEACYHWELLAHALMSLALEGLVEKEKIDSFNAPYYAPSPQEVKHEVENDGSFVIEGVEAFKIEWDDGGSSDHVMISSGNRVAKTIRAVVEPMFETHFHLGHELMDELFRRYAKIIDDCFTRKKMKYTNLVISFTRKSY</sequence>
<dbReference type="GO" id="GO:0032259">
    <property type="term" value="P:methylation"/>
    <property type="evidence" value="ECO:0007669"/>
    <property type="project" value="UniProtKB-KW"/>
</dbReference>
<dbReference type="OrthoDB" id="1523883at2759"/>
<comment type="caution">
    <text evidence="6">The sequence shown here is derived from an EMBL/GenBank/DDBJ whole genome shotgun (WGS) entry which is preliminary data.</text>
</comment>
<dbReference type="Pfam" id="PF03492">
    <property type="entry name" value="Methyltransf_7"/>
    <property type="match status" value="1"/>
</dbReference>
<dbReference type="InterPro" id="IPR005299">
    <property type="entry name" value="MeTrfase_7"/>
</dbReference>
<dbReference type="EMBL" id="SZYD01000005">
    <property type="protein sequence ID" value="KAD6119108.1"/>
    <property type="molecule type" value="Genomic_DNA"/>
</dbReference>
<evidence type="ECO:0000256" key="2">
    <source>
        <dbReference type="ARBA" id="ARBA00022603"/>
    </source>
</evidence>
<reference evidence="6 7" key="1">
    <citation type="submission" date="2019-05" db="EMBL/GenBank/DDBJ databases">
        <title>Mikania micrantha, genome provides insights into the molecular mechanism of rapid growth.</title>
        <authorList>
            <person name="Liu B."/>
        </authorList>
    </citation>
    <scope>NUCLEOTIDE SEQUENCE [LARGE SCALE GENOMIC DNA]</scope>
    <source>
        <strain evidence="6">NLD-2019</strain>
        <tissue evidence="6">Leaf</tissue>
    </source>
</reference>
<dbReference type="InterPro" id="IPR029063">
    <property type="entry name" value="SAM-dependent_MTases_sf"/>
</dbReference>
<dbReference type="PANTHER" id="PTHR31009">
    <property type="entry name" value="S-ADENOSYL-L-METHIONINE:CARBOXYL METHYLTRANSFERASE FAMILY PROTEIN"/>
    <property type="match status" value="1"/>
</dbReference>
<evidence type="ECO:0000313" key="6">
    <source>
        <dbReference type="EMBL" id="KAD6119108.1"/>
    </source>
</evidence>
<gene>
    <name evidence="6" type="ORF">E3N88_10379</name>
</gene>
<proteinExistence type="inferred from homology"/>
<dbReference type="GO" id="GO:0008168">
    <property type="term" value="F:methyltransferase activity"/>
    <property type="evidence" value="ECO:0007669"/>
    <property type="project" value="UniProtKB-KW"/>
</dbReference>
<dbReference type="Gene3D" id="1.10.1200.270">
    <property type="entry name" value="Methyltransferase, alpha-helical capping domain"/>
    <property type="match status" value="1"/>
</dbReference>
<evidence type="ECO:0000256" key="1">
    <source>
        <dbReference type="ARBA" id="ARBA00007967"/>
    </source>
</evidence>
<keyword evidence="7" id="KW-1185">Reference proteome</keyword>
<dbReference type="GO" id="GO:0046872">
    <property type="term" value="F:metal ion binding"/>
    <property type="evidence" value="ECO:0007669"/>
    <property type="project" value="UniProtKB-KW"/>
</dbReference>
<dbReference type="InterPro" id="IPR042086">
    <property type="entry name" value="MeTrfase_capping"/>
</dbReference>
<keyword evidence="4" id="KW-0479">Metal-binding</keyword>
<dbReference type="SUPFAM" id="SSF53335">
    <property type="entry name" value="S-adenosyl-L-methionine-dependent methyltransferases"/>
    <property type="match status" value="1"/>
</dbReference>
<accession>A0A5N6PBH0</accession>
<keyword evidence="3" id="KW-0808">Transferase</keyword>